<dbReference type="PANTHER" id="PTHR38767:SF1">
    <property type="entry name" value="DNA POLYMERASE III SUBUNIT CHI"/>
    <property type="match status" value="1"/>
</dbReference>
<organism evidence="1">
    <name type="scientific">marine metagenome</name>
    <dbReference type="NCBI Taxonomy" id="408172"/>
    <lineage>
        <taxon>unclassified sequences</taxon>
        <taxon>metagenomes</taxon>
        <taxon>ecological metagenomes</taxon>
    </lineage>
</organism>
<dbReference type="GO" id="GO:0032298">
    <property type="term" value="P:positive regulation of DNA-templated DNA replication initiation"/>
    <property type="evidence" value="ECO:0007669"/>
    <property type="project" value="TreeGrafter"/>
</dbReference>
<dbReference type="GO" id="GO:0003887">
    <property type="term" value="F:DNA-directed DNA polymerase activity"/>
    <property type="evidence" value="ECO:0007669"/>
    <property type="project" value="InterPro"/>
</dbReference>
<dbReference type="AlphaFoldDB" id="A0A382FTN8"/>
<dbReference type="GO" id="GO:0003677">
    <property type="term" value="F:DNA binding"/>
    <property type="evidence" value="ECO:0007669"/>
    <property type="project" value="InterPro"/>
</dbReference>
<evidence type="ECO:0008006" key="2">
    <source>
        <dbReference type="Google" id="ProtNLM"/>
    </source>
</evidence>
<feature type="non-terminal residue" evidence="1">
    <location>
        <position position="1"/>
    </location>
</feature>
<dbReference type="InterPro" id="IPR036768">
    <property type="entry name" value="PolIII_chi_sf"/>
</dbReference>
<dbReference type="Pfam" id="PF04364">
    <property type="entry name" value="DNA_pol3_chi"/>
    <property type="match status" value="1"/>
</dbReference>
<dbReference type="Gene3D" id="3.40.50.10110">
    <property type="entry name" value="DNA polymerase III subunit chi"/>
    <property type="match status" value="1"/>
</dbReference>
<gene>
    <name evidence="1" type="ORF">METZ01_LOCUS218608</name>
</gene>
<reference evidence="1" key="1">
    <citation type="submission" date="2018-05" db="EMBL/GenBank/DDBJ databases">
        <authorList>
            <person name="Lanie J.A."/>
            <person name="Ng W.-L."/>
            <person name="Kazmierczak K.M."/>
            <person name="Andrzejewski T.M."/>
            <person name="Davidsen T.M."/>
            <person name="Wayne K.J."/>
            <person name="Tettelin H."/>
            <person name="Glass J.I."/>
            <person name="Rusch D."/>
            <person name="Podicherti R."/>
            <person name="Tsui H.-C.T."/>
            <person name="Winkler M.E."/>
        </authorList>
    </citation>
    <scope>NUCLEOTIDE SEQUENCE</scope>
</reference>
<accession>A0A382FTN8</accession>
<protein>
    <recommendedName>
        <fullName evidence="2">DNA polymerase III subunit chi</fullName>
    </recommendedName>
</protein>
<dbReference type="GO" id="GO:0006260">
    <property type="term" value="P:DNA replication"/>
    <property type="evidence" value="ECO:0007669"/>
    <property type="project" value="InterPro"/>
</dbReference>
<sequence length="142" mass="15994">VQIDFYVLEPDSGNGRLKLACRVVEKAYATGHRIYLWARNDDEAHTLDDLLWTFSQSSFVPHTCGDGVDKTSAPVQISHSTPRPEQAEIVVSVADQPVSDYSSFIRVAEIVGCEEAEKKSGRARYRFYRDHGVEPQTHRISL</sequence>
<proteinExistence type="predicted"/>
<dbReference type="EMBL" id="UINC01051507">
    <property type="protein sequence ID" value="SVB65754.1"/>
    <property type="molecule type" value="Genomic_DNA"/>
</dbReference>
<dbReference type="PANTHER" id="PTHR38767">
    <property type="entry name" value="DNA POLYMERASE III SUBUNIT CHI"/>
    <property type="match status" value="1"/>
</dbReference>
<dbReference type="InterPro" id="IPR007459">
    <property type="entry name" value="DNA_pol3_chi"/>
</dbReference>
<dbReference type="SUPFAM" id="SSF102400">
    <property type="entry name" value="DNA polymerase III chi subunit"/>
    <property type="match status" value="1"/>
</dbReference>
<evidence type="ECO:0000313" key="1">
    <source>
        <dbReference type="EMBL" id="SVB65754.1"/>
    </source>
</evidence>
<name>A0A382FTN8_9ZZZZ</name>